<dbReference type="Proteomes" id="UP000828390">
    <property type="component" value="Unassembled WGS sequence"/>
</dbReference>
<dbReference type="EMBL" id="JAIWYP010000007">
    <property type="protein sequence ID" value="KAH3796033.1"/>
    <property type="molecule type" value="Genomic_DNA"/>
</dbReference>
<gene>
    <name evidence="1" type="ORF">DPMN_149597</name>
</gene>
<dbReference type="AlphaFoldDB" id="A0A9D4FEP9"/>
<evidence type="ECO:0000313" key="2">
    <source>
        <dbReference type="Proteomes" id="UP000828390"/>
    </source>
</evidence>
<comment type="caution">
    <text evidence="1">The sequence shown here is derived from an EMBL/GenBank/DDBJ whole genome shotgun (WGS) entry which is preliminary data.</text>
</comment>
<protein>
    <submittedName>
        <fullName evidence="1">Uncharacterized protein</fullName>
    </submittedName>
</protein>
<name>A0A9D4FEP9_DREPO</name>
<proteinExistence type="predicted"/>
<organism evidence="1 2">
    <name type="scientific">Dreissena polymorpha</name>
    <name type="common">Zebra mussel</name>
    <name type="synonym">Mytilus polymorpha</name>
    <dbReference type="NCBI Taxonomy" id="45954"/>
    <lineage>
        <taxon>Eukaryota</taxon>
        <taxon>Metazoa</taxon>
        <taxon>Spiralia</taxon>
        <taxon>Lophotrochozoa</taxon>
        <taxon>Mollusca</taxon>
        <taxon>Bivalvia</taxon>
        <taxon>Autobranchia</taxon>
        <taxon>Heteroconchia</taxon>
        <taxon>Euheterodonta</taxon>
        <taxon>Imparidentia</taxon>
        <taxon>Neoheterodontei</taxon>
        <taxon>Myida</taxon>
        <taxon>Dreissenoidea</taxon>
        <taxon>Dreissenidae</taxon>
        <taxon>Dreissena</taxon>
    </lineage>
</organism>
<reference evidence="1" key="2">
    <citation type="submission" date="2020-11" db="EMBL/GenBank/DDBJ databases">
        <authorList>
            <person name="McCartney M.A."/>
            <person name="Auch B."/>
            <person name="Kono T."/>
            <person name="Mallez S."/>
            <person name="Becker A."/>
            <person name="Gohl D.M."/>
            <person name="Silverstein K.A.T."/>
            <person name="Koren S."/>
            <person name="Bechman K.B."/>
            <person name="Herman A."/>
            <person name="Abrahante J.E."/>
            <person name="Garbe J."/>
        </authorList>
    </citation>
    <scope>NUCLEOTIDE SEQUENCE</scope>
    <source>
        <strain evidence="1">Duluth1</strain>
        <tissue evidence="1">Whole animal</tissue>
    </source>
</reference>
<evidence type="ECO:0000313" key="1">
    <source>
        <dbReference type="EMBL" id="KAH3796033.1"/>
    </source>
</evidence>
<keyword evidence="2" id="KW-1185">Reference proteome</keyword>
<reference evidence="1" key="1">
    <citation type="journal article" date="2019" name="bioRxiv">
        <title>The Genome of the Zebra Mussel, Dreissena polymorpha: A Resource for Invasive Species Research.</title>
        <authorList>
            <person name="McCartney M.A."/>
            <person name="Auch B."/>
            <person name="Kono T."/>
            <person name="Mallez S."/>
            <person name="Zhang Y."/>
            <person name="Obille A."/>
            <person name="Becker A."/>
            <person name="Abrahante J.E."/>
            <person name="Garbe J."/>
            <person name="Badalamenti J.P."/>
            <person name="Herman A."/>
            <person name="Mangelson H."/>
            <person name="Liachko I."/>
            <person name="Sullivan S."/>
            <person name="Sone E.D."/>
            <person name="Koren S."/>
            <person name="Silverstein K.A.T."/>
            <person name="Beckman K.B."/>
            <person name="Gohl D.M."/>
        </authorList>
    </citation>
    <scope>NUCLEOTIDE SEQUENCE</scope>
    <source>
        <strain evidence="1">Duluth1</strain>
        <tissue evidence="1">Whole animal</tissue>
    </source>
</reference>
<sequence>MQVHRDGKRKIATMSLEADGFKAPLSVFYNMKSASVVVGLGSSPSIVVLKVT</sequence>
<accession>A0A9D4FEP9</accession>